<keyword evidence="4" id="KW-1185">Reference proteome</keyword>
<dbReference type="AlphaFoldDB" id="A0A8J2HZ22"/>
<organism evidence="3 4">
    <name type="scientific">Alternaria atra</name>
    <dbReference type="NCBI Taxonomy" id="119953"/>
    <lineage>
        <taxon>Eukaryota</taxon>
        <taxon>Fungi</taxon>
        <taxon>Dikarya</taxon>
        <taxon>Ascomycota</taxon>
        <taxon>Pezizomycotina</taxon>
        <taxon>Dothideomycetes</taxon>
        <taxon>Pleosporomycetidae</taxon>
        <taxon>Pleosporales</taxon>
        <taxon>Pleosporineae</taxon>
        <taxon>Pleosporaceae</taxon>
        <taxon>Alternaria</taxon>
        <taxon>Alternaria sect. Ulocladioides</taxon>
    </lineage>
</organism>
<keyword evidence="2" id="KW-0560">Oxidoreductase</keyword>
<proteinExistence type="inferred from homology"/>
<evidence type="ECO:0000256" key="2">
    <source>
        <dbReference type="ARBA" id="ARBA00023002"/>
    </source>
</evidence>
<evidence type="ECO:0000313" key="3">
    <source>
        <dbReference type="EMBL" id="CAG5157166.1"/>
    </source>
</evidence>
<dbReference type="Pfam" id="PF00106">
    <property type="entry name" value="adh_short"/>
    <property type="match status" value="1"/>
</dbReference>
<protein>
    <submittedName>
        <fullName evidence="3">Uncharacterized protein</fullName>
    </submittedName>
</protein>
<dbReference type="InterPro" id="IPR036291">
    <property type="entry name" value="NAD(P)-bd_dom_sf"/>
</dbReference>
<name>A0A8J2HZ22_9PLEO</name>
<dbReference type="GeneID" id="67016682"/>
<dbReference type="Gene3D" id="3.40.50.720">
    <property type="entry name" value="NAD(P)-binding Rossmann-like Domain"/>
    <property type="match status" value="1"/>
</dbReference>
<evidence type="ECO:0000313" key="4">
    <source>
        <dbReference type="Proteomes" id="UP000676310"/>
    </source>
</evidence>
<reference evidence="3" key="1">
    <citation type="submission" date="2021-05" db="EMBL/GenBank/DDBJ databases">
        <authorList>
            <person name="Stam R."/>
        </authorList>
    </citation>
    <scope>NUCLEOTIDE SEQUENCE</scope>
    <source>
        <strain evidence="3">CS162</strain>
    </source>
</reference>
<dbReference type="PRINTS" id="PR00081">
    <property type="entry name" value="GDHRDH"/>
</dbReference>
<dbReference type="GO" id="GO:0016491">
    <property type="term" value="F:oxidoreductase activity"/>
    <property type="evidence" value="ECO:0007669"/>
    <property type="project" value="UniProtKB-KW"/>
</dbReference>
<accession>A0A8J2HZ22</accession>
<dbReference type="OrthoDB" id="191139at2759"/>
<gene>
    <name evidence="3" type="ORF">ALTATR162_LOCUS4958</name>
</gene>
<sequence>MPFSAFEMAKYNTSEFTRYAAAHANINGEGDARPTALQVIKDNDLEGRLTDKTILITGCSSGLGIETAQALKATGAHIFCTARSLSKGQKALADILEPGHVELLHLDLESLASVRTFAAEFLKASNNKLNILINNAGVMAIPESTTKDGFETQFGVNHLAHHLLFQLLKPALLSSSTPTFASRVIALSSMGHRYFPPTLTDLQLREPGAYDPNRAYAHSKTANIWLVTSLKSFGPHVQHVLMP</sequence>
<dbReference type="PANTHER" id="PTHR24320:SF272">
    <property type="entry name" value="NAD(P)-BINDING ROSSMANN-FOLD SUPERFAMILY PROTEIN"/>
    <property type="match status" value="1"/>
</dbReference>
<dbReference type="EMBL" id="CAJRGZ010000017">
    <property type="protein sequence ID" value="CAG5157166.1"/>
    <property type="molecule type" value="Genomic_DNA"/>
</dbReference>
<comment type="caution">
    <text evidence="3">The sequence shown here is derived from an EMBL/GenBank/DDBJ whole genome shotgun (WGS) entry which is preliminary data.</text>
</comment>
<dbReference type="PANTHER" id="PTHR24320">
    <property type="entry name" value="RETINOL DEHYDROGENASE"/>
    <property type="match status" value="1"/>
</dbReference>
<dbReference type="RefSeq" id="XP_043168509.1">
    <property type="nucleotide sequence ID" value="XM_043312574.1"/>
</dbReference>
<evidence type="ECO:0000256" key="1">
    <source>
        <dbReference type="ARBA" id="ARBA00006484"/>
    </source>
</evidence>
<dbReference type="Proteomes" id="UP000676310">
    <property type="component" value="Unassembled WGS sequence"/>
</dbReference>
<dbReference type="SUPFAM" id="SSF51735">
    <property type="entry name" value="NAD(P)-binding Rossmann-fold domains"/>
    <property type="match status" value="1"/>
</dbReference>
<dbReference type="InterPro" id="IPR002347">
    <property type="entry name" value="SDR_fam"/>
</dbReference>
<comment type="similarity">
    <text evidence="1">Belongs to the short-chain dehydrogenases/reductases (SDR) family.</text>
</comment>